<reference evidence="3 4" key="1">
    <citation type="submission" date="2020-08" db="EMBL/GenBank/DDBJ databases">
        <authorList>
            <person name="Liu C."/>
            <person name="Sun Q."/>
        </authorList>
    </citation>
    <scope>NUCLEOTIDE SEQUENCE [LARGE SCALE GENOMIC DNA]</scope>
    <source>
        <strain evidence="3 4">N22</strain>
    </source>
</reference>
<dbReference type="SMART" id="SM01324">
    <property type="entry name" value="YARHG"/>
    <property type="match status" value="1"/>
</dbReference>
<dbReference type="AlphaFoldDB" id="A0A842JCT3"/>
<dbReference type="Pfam" id="PF13308">
    <property type="entry name" value="YARHG"/>
    <property type="match status" value="1"/>
</dbReference>
<comment type="caution">
    <text evidence="3">The sequence shown here is derived from an EMBL/GenBank/DDBJ whole genome shotgun (WGS) entry which is preliminary data.</text>
</comment>
<evidence type="ECO:0000259" key="2">
    <source>
        <dbReference type="SMART" id="SM01324"/>
    </source>
</evidence>
<evidence type="ECO:0000313" key="4">
    <source>
        <dbReference type="Proteomes" id="UP000587396"/>
    </source>
</evidence>
<protein>
    <submittedName>
        <fullName evidence="3">YARHG domain-containing protein</fullName>
    </submittedName>
</protein>
<proteinExistence type="predicted"/>
<dbReference type="RefSeq" id="WP_185903891.1">
    <property type="nucleotide sequence ID" value="NZ_JACMSE010000001.1"/>
</dbReference>
<name>A0A842JCT3_9ACTN</name>
<evidence type="ECO:0000313" key="3">
    <source>
        <dbReference type="EMBL" id="MBC2887818.1"/>
    </source>
</evidence>
<keyword evidence="1" id="KW-0472">Membrane</keyword>
<dbReference type="InterPro" id="IPR025582">
    <property type="entry name" value="YARHG_dom"/>
</dbReference>
<dbReference type="InterPro" id="IPR038434">
    <property type="entry name" value="YARHG_sf"/>
</dbReference>
<dbReference type="EMBL" id="JACMSE010000001">
    <property type="protein sequence ID" value="MBC2887818.1"/>
    <property type="molecule type" value="Genomic_DNA"/>
</dbReference>
<keyword evidence="1" id="KW-1133">Transmembrane helix</keyword>
<sequence length="144" mass="16434">MVNKRLLPIKNVIGLACLAVAILVVGYCLFADIANSGRGLLQTDFDNDGSDSEYVLPESDIRIYDRSELEALSSQELYYAINEVYARHGRQFFADDLAKHFERCSWYEPLYSPEEYDALPSQLNDIEQANIDSMAEIRKERGEE</sequence>
<feature type="transmembrane region" description="Helical" evidence="1">
    <location>
        <begin position="12"/>
        <end position="30"/>
    </location>
</feature>
<accession>A0A842JCT3</accession>
<keyword evidence="1" id="KW-0812">Transmembrane</keyword>
<gene>
    <name evidence="3" type="ORF">H7313_00315</name>
</gene>
<evidence type="ECO:0000256" key="1">
    <source>
        <dbReference type="SAM" id="Phobius"/>
    </source>
</evidence>
<dbReference type="Gene3D" id="1.20.58.1690">
    <property type="match status" value="1"/>
</dbReference>
<organism evidence="3 4">
    <name type="scientific">Gordonibacter massiliensis</name>
    <name type="common">ex Traore et al. 2017</name>
    <dbReference type="NCBI Taxonomy" id="1841863"/>
    <lineage>
        <taxon>Bacteria</taxon>
        <taxon>Bacillati</taxon>
        <taxon>Actinomycetota</taxon>
        <taxon>Coriobacteriia</taxon>
        <taxon>Eggerthellales</taxon>
        <taxon>Eggerthellaceae</taxon>
        <taxon>Gordonibacter</taxon>
    </lineage>
</organism>
<feature type="domain" description="YARHG" evidence="2">
    <location>
        <begin position="52"/>
        <end position="139"/>
    </location>
</feature>
<dbReference type="Proteomes" id="UP000587396">
    <property type="component" value="Unassembled WGS sequence"/>
</dbReference>
<keyword evidence="4" id="KW-1185">Reference proteome</keyword>